<name>A0A183CAR0_GLOPA</name>
<evidence type="ECO:0000256" key="1">
    <source>
        <dbReference type="SAM" id="MobiDB-lite"/>
    </source>
</evidence>
<feature type="compositionally biased region" description="Polar residues" evidence="1">
    <location>
        <begin position="80"/>
        <end position="120"/>
    </location>
</feature>
<feature type="compositionally biased region" description="Low complexity" evidence="1">
    <location>
        <begin position="66"/>
        <end position="79"/>
    </location>
</feature>
<evidence type="ECO:0000313" key="2">
    <source>
        <dbReference type="Proteomes" id="UP000050741"/>
    </source>
</evidence>
<dbReference type="AlphaFoldDB" id="A0A183CAR0"/>
<feature type="compositionally biased region" description="Basic residues" evidence="1">
    <location>
        <begin position="227"/>
        <end position="236"/>
    </location>
</feature>
<dbReference type="WBParaSite" id="GPLIN_000996100">
    <property type="protein sequence ID" value="GPLIN_000996100"/>
    <property type="gene ID" value="GPLIN_000996100"/>
</dbReference>
<keyword evidence="2" id="KW-1185">Reference proteome</keyword>
<protein>
    <submittedName>
        <fullName evidence="3">TNRC6-PABC_bdg domain-containing protein</fullName>
    </submittedName>
</protein>
<proteinExistence type="predicted"/>
<evidence type="ECO:0000313" key="3">
    <source>
        <dbReference type="WBParaSite" id="GPLIN_000996100"/>
    </source>
</evidence>
<feature type="compositionally biased region" description="Polar residues" evidence="1">
    <location>
        <begin position="205"/>
        <end position="217"/>
    </location>
</feature>
<feature type="compositionally biased region" description="Polar residues" evidence="1">
    <location>
        <begin position="1"/>
        <end position="14"/>
    </location>
</feature>
<sequence length="236" mass="25918">MPSQQAPMPDTSSVPAFPNDPFNQSAQLNSPTNFVPSQTETHSLDWSQGNLQSNEGDLYSMFNTRKSSSSKSVSKGQSSNFTSGNPGLSTSASEKGKSTNFSKKNPDNWSLSSITGTSLSHYGDAMPYQQTPMPDTFVPSQTETHFWDWSGENLQSNEGSLQSMVNPENPRSSHYGGAMPYQQAPMPDTFVPPQTETHSWDWSEGNLQNDDLYSVTNTRKPSSSKSTSKKGKKPRK</sequence>
<feature type="region of interest" description="Disordered" evidence="1">
    <location>
        <begin position="151"/>
        <end position="236"/>
    </location>
</feature>
<reference evidence="2" key="1">
    <citation type="submission" date="2014-05" db="EMBL/GenBank/DDBJ databases">
        <title>The genome and life-stage specific transcriptomes of Globodera pallida elucidate key aspects of plant parasitism by a cyst nematode.</title>
        <authorList>
            <person name="Cotton J.A."/>
            <person name="Lilley C.J."/>
            <person name="Jones L.M."/>
            <person name="Kikuchi T."/>
            <person name="Reid A.J."/>
            <person name="Thorpe P."/>
            <person name="Tsai I.J."/>
            <person name="Beasley H."/>
            <person name="Blok V."/>
            <person name="Cock P.J.A."/>
            <person name="Van den Akker S.E."/>
            <person name="Holroyd N."/>
            <person name="Hunt M."/>
            <person name="Mantelin S."/>
            <person name="Naghra H."/>
            <person name="Pain A."/>
            <person name="Palomares-Rius J.E."/>
            <person name="Zarowiecki M."/>
            <person name="Berriman M."/>
            <person name="Jones J.T."/>
            <person name="Urwin P.E."/>
        </authorList>
    </citation>
    <scope>NUCLEOTIDE SEQUENCE [LARGE SCALE GENOMIC DNA]</scope>
    <source>
        <strain evidence="2">Lindley</strain>
    </source>
</reference>
<feature type="region of interest" description="Disordered" evidence="1">
    <location>
        <begin position="1"/>
        <end position="126"/>
    </location>
</feature>
<feature type="compositionally biased region" description="Polar residues" evidence="1">
    <location>
        <begin position="152"/>
        <end position="172"/>
    </location>
</feature>
<feature type="compositionally biased region" description="Polar residues" evidence="1">
    <location>
        <begin position="21"/>
        <end position="65"/>
    </location>
</feature>
<accession>A0A183CAR0</accession>
<organism evidence="2 3">
    <name type="scientific">Globodera pallida</name>
    <name type="common">Potato cyst nematode worm</name>
    <name type="synonym">Heterodera pallida</name>
    <dbReference type="NCBI Taxonomy" id="36090"/>
    <lineage>
        <taxon>Eukaryota</taxon>
        <taxon>Metazoa</taxon>
        <taxon>Ecdysozoa</taxon>
        <taxon>Nematoda</taxon>
        <taxon>Chromadorea</taxon>
        <taxon>Rhabditida</taxon>
        <taxon>Tylenchina</taxon>
        <taxon>Tylenchomorpha</taxon>
        <taxon>Tylenchoidea</taxon>
        <taxon>Heteroderidae</taxon>
        <taxon>Heteroderinae</taxon>
        <taxon>Globodera</taxon>
    </lineage>
</organism>
<reference evidence="3" key="2">
    <citation type="submission" date="2016-06" db="UniProtKB">
        <authorList>
            <consortium name="WormBaseParasite"/>
        </authorList>
    </citation>
    <scope>IDENTIFICATION</scope>
</reference>
<dbReference type="Proteomes" id="UP000050741">
    <property type="component" value="Unassembled WGS sequence"/>
</dbReference>